<feature type="transmembrane region" description="Helical" evidence="2">
    <location>
        <begin position="109"/>
        <end position="129"/>
    </location>
</feature>
<dbReference type="RefSeq" id="WP_203031723.1">
    <property type="nucleotide sequence ID" value="NZ_JAEACQ010000174.1"/>
</dbReference>
<feature type="chain" id="PRO_5038971985" evidence="3">
    <location>
        <begin position="23"/>
        <end position="318"/>
    </location>
</feature>
<feature type="transmembrane region" description="Helical" evidence="2">
    <location>
        <begin position="266"/>
        <end position="287"/>
    </location>
</feature>
<accession>A0A937RIW0</accession>
<feature type="transmembrane region" description="Helical" evidence="2">
    <location>
        <begin position="200"/>
        <end position="222"/>
    </location>
</feature>
<evidence type="ECO:0000256" key="3">
    <source>
        <dbReference type="SAM" id="SignalP"/>
    </source>
</evidence>
<dbReference type="AlphaFoldDB" id="A0A937RIW0"/>
<dbReference type="EMBL" id="JAEACQ010000174">
    <property type="protein sequence ID" value="MBL7628164.1"/>
    <property type="molecule type" value="Genomic_DNA"/>
</dbReference>
<keyword evidence="2" id="KW-0472">Membrane</keyword>
<feature type="transmembrane region" description="Helical" evidence="2">
    <location>
        <begin position="228"/>
        <end position="254"/>
    </location>
</feature>
<name>A0A937RIW0_9ACTN</name>
<evidence type="ECO:0000256" key="1">
    <source>
        <dbReference type="SAM" id="MobiDB-lite"/>
    </source>
</evidence>
<reference evidence="4" key="1">
    <citation type="submission" date="2020-12" db="EMBL/GenBank/DDBJ databases">
        <title>Genomic characterization of non-nitrogen-fixing Frankia strains.</title>
        <authorList>
            <person name="Carlos-Shanley C."/>
            <person name="Guerra T."/>
            <person name="Hahn D."/>
        </authorList>
    </citation>
    <scope>NUCLEOTIDE SEQUENCE</scope>
    <source>
        <strain evidence="4">CN6</strain>
    </source>
</reference>
<gene>
    <name evidence="4" type="ORF">I7412_13600</name>
</gene>
<comment type="caution">
    <text evidence="4">The sequence shown here is derived from an EMBL/GenBank/DDBJ whole genome shotgun (WGS) entry which is preliminary data.</text>
</comment>
<dbReference type="NCBIfam" id="NF038012">
    <property type="entry name" value="DMT_1"/>
    <property type="match status" value="1"/>
</dbReference>
<feature type="transmembrane region" description="Helical" evidence="2">
    <location>
        <begin position="81"/>
        <end position="103"/>
    </location>
</feature>
<keyword evidence="2" id="KW-0812">Transmembrane</keyword>
<feature type="transmembrane region" description="Helical" evidence="2">
    <location>
        <begin position="55"/>
        <end position="74"/>
    </location>
</feature>
<keyword evidence="3" id="KW-0732">Signal</keyword>
<feature type="compositionally biased region" description="Basic and acidic residues" evidence="1">
    <location>
        <begin position="291"/>
        <end position="309"/>
    </location>
</feature>
<organism evidence="4 5">
    <name type="scientific">Frankia nepalensis</name>
    <dbReference type="NCBI Taxonomy" id="1836974"/>
    <lineage>
        <taxon>Bacteria</taxon>
        <taxon>Bacillati</taxon>
        <taxon>Actinomycetota</taxon>
        <taxon>Actinomycetes</taxon>
        <taxon>Frankiales</taxon>
        <taxon>Frankiaceae</taxon>
        <taxon>Frankia</taxon>
    </lineage>
</organism>
<keyword evidence="5" id="KW-1185">Reference proteome</keyword>
<dbReference type="PANTHER" id="PTHR40761:SF1">
    <property type="entry name" value="CONSERVED INTEGRAL MEMBRANE ALANINE VALINE AND LEUCINE RICH PROTEIN-RELATED"/>
    <property type="match status" value="1"/>
</dbReference>
<keyword evidence="2" id="KW-1133">Transmembrane helix</keyword>
<evidence type="ECO:0000313" key="5">
    <source>
        <dbReference type="Proteomes" id="UP000604475"/>
    </source>
</evidence>
<protein>
    <submittedName>
        <fullName evidence="4">DMT family transporter</fullName>
    </submittedName>
</protein>
<feature type="signal peptide" evidence="3">
    <location>
        <begin position="1"/>
        <end position="22"/>
    </location>
</feature>
<sequence length="318" mass="31720">MLTVIALSLAAAFLLASSAVLQQRAAVRLAGAGSPAVLRAVPGMGLLLALVRDPWWLAGWLANVCGFAVQAAALHLGSLAVVQPLVVTQLLFALALGTVGSGRRLPACAWWAAGAVCAGLALLLTVRGHAPTSVRLHDARLVAMIVVLVAAAGLLAAAAAALGRRPAARAALFGVAAGCFFALTAVLTKSAAGVLVDRGAFAAATSWYCYALAGSTLGSLLLGQTAFAAGPFAAAVTGMSITNPVVSYLLAVLVYGVPAPSGAGQLAGVLLAGALVAAGVAGLAPMLSPPRAEDPPSRRAEIRASRRAEAQASRRIST</sequence>
<proteinExistence type="predicted"/>
<dbReference type="Proteomes" id="UP000604475">
    <property type="component" value="Unassembled WGS sequence"/>
</dbReference>
<feature type="region of interest" description="Disordered" evidence="1">
    <location>
        <begin position="288"/>
        <end position="318"/>
    </location>
</feature>
<dbReference type="PANTHER" id="PTHR40761">
    <property type="entry name" value="CONSERVED INTEGRAL MEMBRANE ALANINE VALINE AND LEUCINE RICH PROTEIN-RELATED"/>
    <property type="match status" value="1"/>
</dbReference>
<feature type="transmembrane region" description="Helical" evidence="2">
    <location>
        <begin position="168"/>
        <end position="188"/>
    </location>
</feature>
<evidence type="ECO:0000256" key="2">
    <source>
        <dbReference type="SAM" id="Phobius"/>
    </source>
</evidence>
<evidence type="ECO:0000313" key="4">
    <source>
        <dbReference type="EMBL" id="MBL7628164.1"/>
    </source>
</evidence>
<feature type="transmembrane region" description="Helical" evidence="2">
    <location>
        <begin position="141"/>
        <end position="162"/>
    </location>
</feature>